<feature type="transmembrane region" description="Helical" evidence="1">
    <location>
        <begin position="207"/>
        <end position="232"/>
    </location>
</feature>
<sequence>MDTERPARSRRLLWRFVWTALTGAVLLGVVDTVAASNAAVSLSEGSEAGGLDIPRWLYIMTGGATIGASAVLASFVTDRRFIEDAHDQRFVLPSRAGVRRGLVLAARALGVLALVYVVWQGSVGPQVPTVNAAIILVFAGARAGLTMVAYLVANPWPALDPWRTVANRLPTLDRPYPERLGRWPAVVGFLGLIWVETTTLVSSVPAVLAWALVGYTVLTLAGAVVFSPAAWFHNADPIAVMFRFYGSVAPVRWRETGLSVRVPGFRLPDTDLVSDGADVAFVVALVWELTFTGFVTTTTGGALVRGLVGVGLPPLVVYALLFVGGYLAFLGAYRYAATRSHRVSETYLSTRTLLVRFAPPLLAIAAGYHLAHYLGFFVSLTPRLADVLTSPLSPAANPLVLTVPTWFGALPIAFVLVGHVLSVWLAHATAYETFPARMQAIRSQAPFVVVMIAYTVASLWLLSLPTASPPFVGG</sequence>
<feature type="transmembrane region" description="Helical" evidence="1">
    <location>
        <begin position="56"/>
        <end position="76"/>
    </location>
</feature>
<dbReference type="Proteomes" id="UP001596406">
    <property type="component" value="Unassembled WGS sequence"/>
</dbReference>
<gene>
    <name evidence="2" type="ORF">ACFQHK_01485</name>
</gene>
<feature type="transmembrane region" description="Helical" evidence="1">
    <location>
        <begin position="399"/>
        <end position="426"/>
    </location>
</feature>
<protein>
    <submittedName>
        <fullName evidence="2">Uncharacterized protein</fullName>
    </submittedName>
</protein>
<name>A0ABD5U4C7_9EURY</name>
<evidence type="ECO:0000313" key="3">
    <source>
        <dbReference type="Proteomes" id="UP001596406"/>
    </source>
</evidence>
<feature type="transmembrane region" description="Helical" evidence="1">
    <location>
        <begin position="183"/>
        <end position="201"/>
    </location>
</feature>
<keyword evidence="1" id="KW-1133">Transmembrane helix</keyword>
<accession>A0ABD5U4C7</accession>
<feature type="transmembrane region" description="Helical" evidence="1">
    <location>
        <begin position="131"/>
        <end position="153"/>
    </location>
</feature>
<feature type="transmembrane region" description="Helical" evidence="1">
    <location>
        <begin position="276"/>
        <end position="295"/>
    </location>
</feature>
<organism evidence="2 3">
    <name type="scientific">Halomarina ordinaria</name>
    <dbReference type="NCBI Taxonomy" id="3033939"/>
    <lineage>
        <taxon>Archaea</taxon>
        <taxon>Methanobacteriati</taxon>
        <taxon>Methanobacteriota</taxon>
        <taxon>Stenosarchaea group</taxon>
        <taxon>Halobacteria</taxon>
        <taxon>Halobacteriales</taxon>
        <taxon>Natronomonadaceae</taxon>
        <taxon>Halomarina</taxon>
    </lineage>
</organism>
<evidence type="ECO:0000256" key="1">
    <source>
        <dbReference type="SAM" id="Phobius"/>
    </source>
</evidence>
<dbReference type="AlphaFoldDB" id="A0ABD5U4C7"/>
<feature type="transmembrane region" description="Helical" evidence="1">
    <location>
        <begin position="12"/>
        <end position="36"/>
    </location>
</feature>
<keyword evidence="1" id="KW-0472">Membrane</keyword>
<feature type="transmembrane region" description="Helical" evidence="1">
    <location>
        <begin position="315"/>
        <end position="336"/>
    </location>
</feature>
<reference evidence="2 3" key="1">
    <citation type="journal article" date="2019" name="Int. J. Syst. Evol. Microbiol.">
        <title>The Global Catalogue of Microorganisms (GCM) 10K type strain sequencing project: providing services to taxonomists for standard genome sequencing and annotation.</title>
        <authorList>
            <consortium name="The Broad Institute Genomics Platform"/>
            <consortium name="The Broad Institute Genome Sequencing Center for Infectious Disease"/>
            <person name="Wu L."/>
            <person name="Ma J."/>
        </authorList>
    </citation>
    <scope>NUCLEOTIDE SEQUENCE [LARGE SCALE GENOMIC DNA]</scope>
    <source>
        <strain evidence="2 3">PSRA2</strain>
    </source>
</reference>
<comment type="caution">
    <text evidence="2">The sequence shown here is derived from an EMBL/GenBank/DDBJ whole genome shotgun (WGS) entry which is preliminary data.</text>
</comment>
<keyword evidence="1" id="KW-0812">Transmembrane</keyword>
<feature type="transmembrane region" description="Helical" evidence="1">
    <location>
        <begin position="447"/>
        <end position="467"/>
    </location>
</feature>
<feature type="transmembrane region" description="Helical" evidence="1">
    <location>
        <begin position="357"/>
        <end position="379"/>
    </location>
</feature>
<dbReference type="RefSeq" id="WP_304446886.1">
    <property type="nucleotide sequence ID" value="NZ_JARRAH010000001.1"/>
</dbReference>
<feature type="transmembrane region" description="Helical" evidence="1">
    <location>
        <begin position="97"/>
        <end position="119"/>
    </location>
</feature>
<evidence type="ECO:0000313" key="2">
    <source>
        <dbReference type="EMBL" id="MFC6835178.1"/>
    </source>
</evidence>
<keyword evidence="3" id="KW-1185">Reference proteome</keyword>
<proteinExistence type="predicted"/>
<dbReference type="EMBL" id="JBHSXM010000001">
    <property type="protein sequence ID" value="MFC6835178.1"/>
    <property type="molecule type" value="Genomic_DNA"/>
</dbReference>